<evidence type="ECO:0000313" key="2">
    <source>
        <dbReference type="EMBL" id="CAD7688757.1"/>
    </source>
</evidence>
<reference evidence="2" key="1">
    <citation type="submission" date="2020-12" db="EMBL/GenBank/DDBJ databases">
        <authorList>
            <consortium name="Molecular Ecology Group"/>
        </authorList>
    </citation>
    <scope>NUCLEOTIDE SEQUENCE</scope>
    <source>
        <strain evidence="2">TBG_1078</strain>
    </source>
</reference>
<evidence type="ECO:0000313" key="3">
    <source>
        <dbReference type="Proteomes" id="UP000645828"/>
    </source>
</evidence>
<feature type="compositionally biased region" description="Basic residues" evidence="1">
    <location>
        <begin position="109"/>
        <end position="123"/>
    </location>
</feature>
<dbReference type="EMBL" id="CAJHUB010000768">
    <property type="protein sequence ID" value="CAD7688757.1"/>
    <property type="molecule type" value="Genomic_DNA"/>
</dbReference>
<dbReference type="AlphaFoldDB" id="A0A811ZIT8"/>
<feature type="compositionally biased region" description="Polar residues" evidence="1">
    <location>
        <begin position="288"/>
        <end position="297"/>
    </location>
</feature>
<organism evidence="2 3">
    <name type="scientific">Nyctereutes procyonoides</name>
    <name type="common">Raccoon dog</name>
    <name type="synonym">Canis procyonoides</name>
    <dbReference type="NCBI Taxonomy" id="34880"/>
    <lineage>
        <taxon>Eukaryota</taxon>
        <taxon>Metazoa</taxon>
        <taxon>Chordata</taxon>
        <taxon>Craniata</taxon>
        <taxon>Vertebrata</taxon>
        <taxon>Euteleostomi</taxon>
        <taxon>Mammalia</taxon>
        <taxon>Eutheria</taxon>
        <taxon>Laurasiatheria</taxon>
        <taxon>Carnivora</taxon>
        <taxon>Caniformia</taxon>
        <taxon>Canidae</taxon>
        <taxon>Nyctereutes</taxon>
    </lineage>
</organism>
<feature type="compositionally biased region" description="Basic and acidic residues" evidence="1">
    <location>
        <begin position="267"/>
        <end position="280"/>
    </location>
</feature>
<feature type="compositionally biased region" description="Pro residues" evidence="1">
    <location>
        <begin position="226"/>
        <end position="235"/>
    </location>
</feature>
<feature type="region of interest" description="Disordered" evidence="1">
    <location>
        <begin position="58"/>
        <end position="318"/>
    </location>
</feature>
<feature type="compositionally biased region" description="Gly residues" evidence="1">
    <location>
        <begin position="309"/>
        <end position="318"/>
    </location>
</feature>
<keyword evidence="3" id="KW-1185">Reference proteome</keyword>
<name>A0A811ZIT8_NYCPR</name>
<sequence length="318" mass="33706">MTQTPGLNSAPAAERHLNRNFHCYLKQNFAGVCVCLEFCFLQEVFTDFFPPRCPSLERGTAGHPHGLGGKRLRPAAAGGDEASGTLRARVRRGALPPARSSACGFAPGLRHRLGRQGARKRNLTRPPPAPDGGTHLPGLQGGNLEAREAVSPAPSSRSTLRERQPFSPPQLSGKRPPRLPGPDTAGAGCHAQQRGSTGRPLGVPPTPAFTAAEPNRRDGRGLPSPRGRPSPPPPTDPRHGQAGVARAPRLPAPFSGLPPRPSPPRARCGEQRQPRADANGRRCRHTLTHQTVLSGSPQARGRQAYGIRVDGGPGKTTL</sequence>
<gene>
    <name evidence="2" type="ORF">NYPRO_LOCUS21551</name>
</gene>
<accession>A0A811ZIT8</accession>
<comment type="caution">
    <text evidence="2">The sequence shown here is derived from an EMBL/GenBank/DDBJ whole genome shotgun (WGS) entry which is preliminary data.</text>
</comment>
<protein>
    <submittedName>
        <fullName evidence="2">(raccoon dog) hypothetical protein</fullName>
    </submittedName>
</protein>
<proteinExistence type="predicted"/>
<evidence type="ECO:0000256" key="1">
    <source>
        <dbReference type="SAM" id="MobiDB-lite"/>
    </source>
</evidence>
<dbReference type="Proteomes" id="UP000645828">
    <property type="component" value="Unassembled WGS sequence"/>
</dbReference>